<evidence type="ECO:0000256" key="3">
    <source>
        <dbReference type="ARBA" id="ARBA00022598"/>
    </source>
</evidence>
<evidence type="ECO:0000313" key="7">
    <source>
        <dbReference type="EMBL" id="MDC7227957.1"/>
    </source>
</evidence>
<keyword evidence="5" id="KW-0067">ATP-binding</keyword>
<feature type="domain" description="tRNA synthetases class I catalytic" evidence="6">
    <location>
        <begin position="15"/>
        <end position="318"/>
    </location>
</feature>
<reference evidence="7 8" key="1">
    <citation type="submission" date="2022-12" db="EMBL/GenBank/DDBJ databases">
        <title>Metagenome assembled genome from gulf of manar.</title>
        <authorList>
            <person name="Kohli P."/>
            <person name="Pk S."/>
            <person name="Venkata Ramana C."/>
            <person name="Sasikala C."/>
        </authorList>
    </citation>
    <scope>NUCLEOTIDE SEQUENCE [LARGE SCALE GENOMIC DNA]</scope>
    <source>
        <strain evidence="7">JB008</strain>
    </source>
</reference>
<evidence type="ECO:0000256" key="4">
    <source>
        <dbReference type="ARBA" id="ARBA00022741"/>
    </source>
</evidence>
<comment type="similarity">
    <text evidence="1">Belongs to the class-I aminoacyl-tRNA synthetase family.</text>
</comment>
<dbReference type="Gene3D" id="3.40.50.620">
    <property type="entry name" value="HUPs"/>
    <property type="match status" value="1"/>
</dbReference>
<dbReference type="AlphaFoldDB" id="A0AAJ1MKL9"/>
<name>A0AAJ1MKL9_9SPIO</name>
<keyword evidence="4" id="KW-0547">Nucleotide-binding</keyword>
<dbReference type="Proteomes" id="UP001221217">
    <property type="component" value="Unassembled WGS sequence"/>
</dbReference>
<dbReference type="PANTHER" id="PTHR10890">
    <property type="entry name" value="CYSTEINYL-TRNA SYNTHETASE"/>
    <property type="match status" value="1"/>
</dbReference>
<dbReference type="InterPro" id="IPR024909">
    <property type="entry name" value="Cys-tRNA/MSH_ligase"/>
</dbReference>
<sequence>MLKLYNTMSRSVEEFKPRNGKKVDIFTCGPSIYQKAHLGNYRTFLYEDLLVRTLKYLGYETERAMNLTDIEDKAISEAKKRNTNVKKLTDDVLAIFHEGLNGFNFLMPDHLIPATESIEQSVKIIQTLVKKGFAYEYKGDYFFEPMKLDDFGKLFRLDKSRWPREKRRFKKDTYNGNRWNLGDFILWHNHKNDPDHPCWDTAIGRGRPSWNIQDPAVVTMSIGSCVDINCGGIDNIYRHHDYNIAVMEAYTGVNYANYYMHGEHLIVDGKTMSKSRGNIIYPEDLVEGGADWRDIRFFLTYTHYRKKLNYTSENYKSAVSRIQTFRILTGRLLNTPAVSESDPAADELINNIVPSFNREIESDLALGRGFDAVFDILQKLDSINRGPNLSRVQKENLNKNLDKIDNVLNVIYPI</sequence>
<accession>A0AAJ1MKL9</accession>
<dbReference type="SUPFAM" id="SSF52374">
    <property type="entry name" value="Nucleotidylyl transferase"/>
    <property type="match status" value="1"/>
</dbReference>
<proteinExistence type="inferred from homology"/>
<comment type="subunit">
    <text evidence="2">Monomer.</text>
</comment>
<dbReference type="PRINTS" id="PR00983">
    <property type="entry name" value="TRNASYNTHCYS"/>
</dbReference>
<dbReference type="InterPro" id="IPR032678">
    <property type="entry name" value="tRNA-synt_1_cat_dom"/>
</dbReference>
<dbReference type="GO" id="GO:0004817">
    <property type="term" value="F:cysteine-tRNA ligase activity"/>
    <property type="evidence" value="ECO:0007669"/>
    <property type="project" value="TreeGrafter"/>
</dbReference>
<dbReference type="GO" id="GO:0006423">
    <property type="term" value="P:cysteinyl-tRNA aminoacylation"/>
    <property type="evidence" value="ECO:0007669"/>
    <property type="project" value="TreeGrafter"/>
</dbReference>
<evidence type="ECO:0000313" key="8">
    <source>
        <dbReference type="Proteomes" id="UP001221217"/>
    </source>
</evidence>
<protein>
    <submittedName>
        <fullName evidence="7">Class I tRNA ligase family protein</fullName>
    </submittedName>
</protein>
<evidence type="ECO:0000256" key="1">
    <source>
        <dbReference type="ARBA" id="ARBA00005594"/>
    </source>
</evidence>
<keyword evidence="3 7" id="KW-0436">Ligase</keyword>
<dbReference type="Pfam" id="PF01406">
    <property type="entry name" value="tRNA-synt_1e"/>
    <property type="match status" value="1"/>
</dbReference>
<dbReference type="EMBL" id="JAQQAL010000036">
    <property type="protein sequence ID" value="MDC7227957.1"/>
    <property type="molecule type" value="Genomic_DNA"/>
</dbReference>
<evidence type="ECO:0000259" key="6">
    <source>
        <dbReference type="Pfam" id="PF01406"/>
    </source>
</evidence>
<evidence type="ECO:0000256" key="2">
    <source>
        <dbReference type="ARBA" id="ARBA00011245"/>
    </source>
</evidence>
<comment type="caution">
    <text evidence="7">The sequence shown here is derived from an EMBL/GenBank/DDBJ whole genome shotgun (WGS) entry which is preliminary data.</text>
</comment>
<dbReference type="GO" id="GO:0005829">
    <property type="term" value="C:cytosol"/>
    <property type="evidence" value="ECO:0007669"/>
    <property type="project" value="TreeGrafter"/>
</dbReference>
<organism evidence="7 8">
    <name type="scientific">Candidatus Thalassospirochaeta sargassi</name>
    <dbReference type="NCBI Taxonomy" id="3119039"/>
    <lineage>
        <taxon>Bacteria</taxon>
        <taxon>Pseudomonadati</taxon>
        <taxon>Spirochaetota</taxon>
        <taxon>Spirochaetia</taxon>
        <taxon>Spirochaetales</taxon>
        <taxon>Spirochaetaceae</taxon>
        <taxon>Candidatus Thalassospirochaeta</taxon>
    </lineage>
</organism>
<evidence type="ECO:0000256" key="5">
    <source>
        <dbReference type="ARBA" id="ARBA00022840"/>
    </source>
</evidence>
<dbReference type="PANTHER" id="PTHR10890:SF3">
    <property type="entry name" value="CYSTEINE--TRNA LIGASE, CYTOPLASMIC"/>
    <property type="match status" value="1"/>
</dbReference>
<dbReference type="GO" id="GO:0005524">
    <property type="term" value="F:ATP binding"/>
    <property type="evidence" value="ECO:0007669"/>
    <property type="project" value="UniProtKB-KW"/>
</dbReference>
<gene>
    <name evidence="7" type="ORF">PQJ61_14425</name>
</gene>
<dbReference type="InterPro" id="IPR014729">
    <property type="entry name" value="Rossmann-like_a/b/a_fold"/>
</dbReference>